<evidence type="ECO:0000256" key="1">
    <source>
        <dbReference type="SAM" id="MobiDB-lite"/>
    </source>
</evidence>
<accession>A0ABV6UXD8</accession>
<proteinExistence type="predicted"/>
<keyword evidence="4" id="KW-1185">Reference proteome</keyword>
<gene>
    <name evidence="3" type="ORF">ACEZDJ_33060</name>
</gene>
<dbReference type="SUPFAM" id="SSF47413">
    <property type="entry name" value="lambda repressor-like DNA-binding domains"/>
    <property type="match status" value="1"/>
</dbReference>
<feature type="region of interest" description="Disordered" evidence="1">
    <location>
        <begin position="136"/>
        <end position="165"/>
    </location>
</feature>
<feature type="domain" description="HTH cro/C1-type" evidence="2">
    <location>
        <begin position="80"/>
        <end position="125"/>
    </location>
</feature>
<evidence type="ECO:0000313" key="3">
    <source>
        <dbReference type="EMBL" id="MFC1406134.1"/>
    </source>
</evidence>
<protein>
    <submittedName>
        <fullName evidence="3">Helix-turn-helix domain-containing protein</fullName>
    </submittedName>
</protein>
<reference evidence="3 4" key="1">
    <citation type="submission" date="2024-09" db="EMBL/GenBank/DDBJ databases">
        <authorList>
            <person name="Lee S.D."/>
        </authorList>
    </citation>
    <scope>NUCLEOTIDE SEQUENCE [LARGE SCALE GENOMIC DNA]</scope>
    <source>
        <strain evidence="3 4">N1-5</strain>
    </source>
</reference>
<dbReference type="RefSeq" id="WP_232242707.1">
    <property type="nucleotide sequence ID" value="NZ_JBHEZZ010000026.1"/>
</dbReference>
<evidence type="ECO:0000313" key="4">
    <source>
        <dbReference type="Proteomes" id="UP001592528"/>
    </source>
</evidence>
<comment type="caution">
    <text evidence="3">The sequence shown here is derived from an EMBL/GenBank/DDBJ whole genome shotgun (WGS) entry which is preliminary data.</text>
</comment>
<organism evidence="3 4">
    <name type="scientific">Streptacidiphilus cavernicola</name>
    <dbReference type="NCBI Taxonomy" id="3342716"/>
    <lineage>
        <taxon>Bacteria</taxon>
        <taxon>Bacillati</taxon>
        <taxon>Actinomycetota</taxon>
        <taxon>Actinomycetes</taxon>
        <taxon>Kitasatosporales</taxon>
        <taxon>Streptomycetaceae</taxon>
        <taxon>Streptacidiphilus</taxon>
    </lineage>
</organism>
<dbReference type="EMBL" id="JBHEZZ010000026">
    <property type="protein sequence ID" value="MFC1406134.1"/>
    <property type="molecule type" value="Genomic_DNA"/>
</dbReference>
<dbReference type="Gene3D" id="1.10.260.40">
    <property type="entry name" value="lambda repressor-like DNA-binding domains"/>
    <property type="match status" value="1"/>
</dbReference>
<name>A0ABV6UXD8_9ACTN</name>
<dbReference type="InterPro" id="IPR010982">
    <property type="entry name" value="Lambda_DNA-bd_dom_sf"/>
</dbReference>
<dbReference type="InterPro" id="IPR001387">
    <property type="entry name" value="Cro/C1-type_HTH"/>
</dbReference>
<dbReference type="CDD" id="cd00093">
    <property type="entry name" value="HTH_XRE"/>
    <property type="match status" value="1"/>
</dbReference>
<evidence type="ECO:0000259" key="2">
    <source>
        <dbReference type="PROSITE" id="PS50943"/>
    </source>
</evidence>
<dbReference type="PROSITE" id="PS50943">
    <property type="entry name" value="HTH_CROC1"/>
    <property type="match status" value="1"/>
</dbReference>
<sequence>MSTTNQQPRHCVRCSHRLARDNREPLCASCQQNARTTLARAPQVPEAFWRTNHMRDALDSWHMGAVFRAYRGHLYHGRPITQEALACWLDLTQAQLSRIEKGDAPQELTKLTKWAQALGIPGDVLWFKLPDQRRPARPQSGNVVPAQRVSTHPPAAQPEASSDGWSHMTDMERRAFLARSLAAVALPTVGLEDLSHLVAALDNSRRYLDADVVDHFRAQITACGTTDGTQGPKETLPVVLGILGAIESHARQVKPQVRRDLLRVGAQAAEFAGWLYRDVGVPSMAAYWRDRATEWAQEASDFVMQGYVLLKKSQSAWDDRDGLRMLTLAQAAQEGPWQLPVKVRAEAAQQEARGHAMTGGDLAMVERKLDEAHQLLADAPSGDDSGQELGALYSSALLAMQTAICYCEAGQGAKAAELYQSHLSAGVFSRRDYGYFLSLRAGALAQAGEPEEAARLSMEALPVATATNSTRTTGELLRVADMLRPWADVAAVLEFTTAVSN</sequence>
<dbReference type="Proteomes" id="UP001592528">
    <property type="component" value="Unassembled WGS sequence"/>
</dbReference>